<dbReference type="AlphaFoldDB" id="A0A0V0Z2U8"/>
<gene>
    <name evidence="1" type="ORF">T12_10999</name>
</gene>
<dbReference type="EMBL" id="JYDQ01000667">
    <property type="protein sequence ID" value="KRY06785.1"/>
    <property type="molecule type" value="Genomic_DNA"/>
</dbReference>
<evidence type="ECO:0000313" key="2">
    <source>
        <dbReference type="Proteomes" id="UP000054783"/>
    </source>
</evidence>
<accession>A0A0V0Z2U8</accession>
<keyword evidence="2" id="KW-1185">Reference proteome</keyword>
<evidence type="ECO:0000313" key="1">
    <source>
        <dbReference type="EMBL" id="KRY06785.1"/>
    </source>
</evidence>
<dbReference type="Proteomes" id="UP000054783">
    <property type="component" value="Unassembled WGS sequence"/>
</dbReference>
<proteinExistence type="predicted"/>
<organism evidence="1 2">
    <name type="scientific">Trichinella patagoniensis</name>
    <dbReference type="NCBI Taxonomy" id="990121"/>
    <lineage>
        <taxon>Eukaryota</taxon>
        <taxon>Metazoa</taxon>
        <taxon>Ecdysozoa</taxon>
        <taxon>Nematoda</taxon>
        <taxon>Enoplea</taxon>
        <taxon>Dorylaimia</taxon>
        <taxon>Trichinellida</taxon>
        <taxon>Trichinellidae</taxon>
        <taxon>Trichinella</taxon>
    </lineage>
</organism>
<protein>
    <submittedName>
        <fullName evidence="1">Uncharacterized protein</fullName>
    </submittedName>
</protein>
<comment type="caution">
    <text evidence="1">The sequence shown here is derived from an EMBL/GenBank/DDBJ whole genome shotgun (WGS) entry which is preliminary data.</text>
</comment>
<reference evidence="1 2" key="1">
    <citation type="submission" date="2015-01" db="EMBL/GenBank/DDBJ databases">
        <title>Evolution of Trichinella species and genotypes.</title>
        <authorList>
            <person name="Korhonen P.K."/>
            <person name="Edoardo P."/>
            <person name="Giuseppe L.R."/>
            <person name="Gasser R.B."/>
        </authorList>
    </citation>
    <scope>NUCLEOTIDE SEQUENCE [LARGE SCALE GENOMIC DNA]</scope>
    <source>
        <strain evidence="1">ISS2496</strain>
    </source>
</reference>
<sequence length="110" mass="12040">MDPLPSPYENAIHSTHAYLAYFRGCTSSHMFPPLSVCTRHVLGRLQAKADVGLSPIRVPSMRRSGRGVAHGPKRCEQGSQAHHPGATWYTVPLCLVCPKPTCTGCHLVDY</sequence>
<name>A0A0V0Z2U8_9BILA</name>